<gene>
    <name evidence="1" type="ordered locus">Runsl_4098</name>
</gene>
<sequence length="36" mass="4249">MASLQRSEANAKLPYSIILYSSTYKHYAKLKFIRKK</sequence>
<protein>
    <submittedName>
        <fullName evidence="1">Uncharacterized protein</fullName>
    </submittedName>
</protein>
<proteinExistence type="predicted"/>
<dbReference type="EMBL" id="CP002859">
    <property type="protein sequence ID" value="AEI50445.1"/>
    <property type="molecule type" value="Genomic_DNA"/>
</dbReference>
<dbReference type="KEGG" id="rsi:Runsl_4098"/>
<reference evidence="1 2" key="2">
    <citation type="journal article" date="2012" name="Stand. Genomic Sci.">
        <title>Complete genome sequence of the aquatic bacterium Runella slithyformis type strain (LSU 4(T)).</title>
        <authorList>
            <person name="Copeland A."/>
            <person name="Zhang X."/>
            <person name="Misra M."/>
            <person name="Lapidus A."/>
            <person name="Nolan M."/>
            <person name="Lucas S."/>
            <person name="Deshpande S."/>
            <person name="Cheng J.F."/>
            <person name="Tapia R."/>
            <person name="Goodwin L.A."/>
            <person name="Pitluck S."/>
            <person name="Liolios K."/>
            <person name="Pagani I."/>
            <person name="Ivanova N."/>
            <person name="Mikhailova N."/>
            <person name="Pati A."/>
            <person name="Chen A."/>
            <person name="Palaniappan K."/>
            <person name="Land M."/>
            <person name="Hauser L."/>
            <person name="Pan C."/>
            <person name="Jeffries C.D."/>
            <person name="Detter J.C."/>
            <person name="Brambilla E.M."/>
            <person name="Rohde M."/>
            <person name="Djao O.D."/>
            <person name="Goker M."/>
            <person name="Sikorski J."/>
            <person name="Tindall B.J."/>
            <person name="Woyke T."/>
            <person name="Bristow J."/>
            <person name="Eisen J.A."/>
            <person name="Markowitz V."/>
            <person name="Hugenholtz P."/>
            <person name="Kyrpides N.C."/>
            <person name="Klenk H.P."/>
            <person name="Mavromatis K."/>
        </authorList>
    </citation>
    <scope>NUCLEOTIDE SEQUENCE [LARGE SCALE GENOMIC DNA]</scope>
    <source>
        <strain evidence="2">ATCC 29530 / DSM 19594 / LMG 11500 / NCIMB 11436 / LSU 4</strain>
    </source>
</reference>
<evidence type="ECO:0000313" key="2">
    <source>
        <dbReference type="Proteomes" id="UP000000493"/>
    </source>
</evidence>
<dbReference type="AlphaFoldDB" id="A0A7U3ZNG3"/>
<reference evidence="2" key="1">
    <citation type="submission" date="2011-06" db="EMBL/GenBank/DDBJ databases">
        <title>The complete genome of chromosome of Runella slithyformis DSM 19594.</title>
        <authorList>
            <consortium name="US DOE Joint Genome Institute (JGI-PGF)"/>
            <person name="Lucas S."/>
            <person name="Han J."/>
            <person name="Lapidus A."/>
            <person name="Bruce D."/>
            <person name="Goodwin L."/>
            <person name="Pitluck S."/>
            <person name="Peters L."/>
            <person name="Kyrpides N."/>
            <person name="Mavromatis K."/>
            <person name="Ivanova N."/>
            <person name="Ovchinnikova G."/>
            <person name="Zhang X."/>
            <person name="Misra M."/>
            <person name="Detter J.C."/>
            <person name="Tapia R."/>
            <person name="Han C."/>
            <person name="Land M."/>
            <person name="Hauser L."/>
            <person name="Markowitz V."/>
            <person name="Cheng J.-F."/>
            <person name="Hugenholtz P."/>
            <person name="Woyke T."/>
            <person name="Wu D."/>
            <person name="Tindall B."/>
            <person name="Faehrich R."/>
            <person name="Brambilla E."/>
            <person name="Klenk H.-P."/>
            <person name="Eisen J.A."/>
        </authorList>
    </citation>
    <scope>NUCLEOTIDE SEQUENCE [LARGE SCALE GENOMIC DNA]</scope>
    <source>
        <strain evidence="2">ATCC 29530 / DSM 19594 / LMG 11500 / NCIMB 11436 / LSU 4</strain>
    </source>
</reference>
<keyword evidence="2" id="KW-1185">Reference proteome</keyword>
<dbReference type="Proteomes" id="UP000000493">
    <property type="component" value="Chromosome"/>
</dbReference>
<name>A0A7U3ZNG3_RUNSL</name>
<organism evidence="1 2">
    <name type="scientific">Runella slithyformis (strain ATCC 29530 / DSM 19594 / LMG 11500 / NCIMB 11436 / LSU 4)</name>
    <dbReference type="NCBI Taxonomy" id="761193"/>
    <lineage>
        <taxon>Bacteria</taxon>
        <taxon>Pseudomonadati</taxon>
        <taxon>Bacteroidota</taxon>
        <taxon>Cytophagia</taxon>
        <taxon>Cytophagales</taxon>
        <taxon>Spirosomataceae</taxon>
        <taxon>Runella</taxon>
    </lineage>
</organism>
<accession>A0A7U3ZNG3</accession>
<evidence type="ECO:0000313" key="1">
    <source>
        <dbReference type="EMBL" id="AEI50445.1"/>
    </source>
</evidence>